<evidence type="ECO:0000313" key="2">
    <source>
        <dbReference type="EMBL" id="ECR8721338.1"/>
    </source>
</evidence>
<feature type="compositionally biased region" description="Polar residues" evidence="1">
    <location>
        <begin position="61"/>
        <end position="71"/>
    </location>
</feature>
<proteinExistence type="predicted"/>
<organism evidence="2">
    <name type="scientific">Salmonella enterica</name>
    <name type="common">Salmonella choleraesuis</name>
    <dbReference type="NCBI Taxonomy" id="28901"/>
    <lineage>
        <taxon>Bacteria</taxon>
        <taxon>Pseudomonadati</taxon>
        <taxon>Pseudomonadota</taxon>
        <taxon>Gammaproteobacteria</taxon>
        <taxon>Enterobacterales</taxon>
        <taxon>Enterobacteriaceae</taxon>
        <taxon>Salmonella</taxon>
    </lineage>
</organism>
<sequence length="109" mass="12051">MSPEEFIKKHITEALAGEGFSAEVARRGQSMVLIITGDALSPVGREACSLIAFSAPVSGLSDKQQAQNATQRKSRIREESPHPACSDFACSYLQRNKLLKEPFHEKQYQ</sequence>
<dbReference type="EMBL" id="AAKHQI010000118">
    <property type="protein sequence ID" value="ECR8721338.1"/>
    <property type="molecule type" value="Genomic_DNA"/>
</dbReference>
<feature type="region of interest" description="Disordered" evidence="1">
    <location>
        <begin position="59"/>
        <end position="84"/>
    </location>
</feature>
<accession>A0A5Z3XFU8</accession>
<comment type="caution">
    <text evidence="2">The sequence shown here is derived from an EMBL/GenBank/DDBJ whole genome shotgun (WGS) entry which is preliminary data.</text>
</comment>
<evidence type="ECO:0000256" key="1">
    <source>
        <dbReference type="SAM" id="MobiDB-lite"/>
    </source>
</evidence>
<dbReference type="AlphaFoldDB" id="A0A5Z3XFU8"/>
<protein>
    <submittedName>
        <fullName evidence="2">Uncharacterized protein</fullName>
    </submittedName>
</protein>
<gene>
    <name evidence="2" type="ORF">F2E69_17015</name>
</gene>
<name>A0A5Z3XFU8_SALER</name>
<reference evidence="2" key="1">
    <citation type="submission" date="2019-09" db="EMBL/GenBank/DDBJ databases">
        <authorList>
            <consortium name="PulseNet: The National Subtyping Network for Foodborne Disease Surveillance"/>
            <person name="Tarr C.L."/>
            <person name="Trees E."/>
            <person name="Katz L.S."/>
            <person name="Carleton-Romer H.A."/>
            <person name="Stroika S."/>
            <person name="Kucerova Z."/>
            <person name="Roache K.F."/>
            <person name="Sabol A.L."/>
            <person name="Besser J."/>
            <person name="Gerner-Smidt P."/>
        </authorList>
    </citation>
    <scope>NUCLEOTIDE SEQUENCE</scope>
    <source>
        <strain evidence="2">PNUSAS096971</strain>
    </source>
</reference>